<dbReference type="EMBL" id="KZ308925">
    <property type="protein sequence ID" value="KAG8235560.1"/>
    <property type="molecule type" value="Genomic_DNA"/>
</dbReference>
<proteinExistence type="predicted"/>
<evidence type="ECO:0000313" key="2">
    <source>
        <dbReference type="Proteomes" id="UP000792457"/>
    </source>
</evidence>
<evidence type="ECO:0000313" key="1">
    <source>
        <dbReference type="EMBL" id="KAG8235560.1"/>
    </source>
</evidence>
<dbReference type="Proteomes" id="UP000792457">
    <property type="component" value="Unassembled WGS sequence"/>
</dbReference>
<reference evidence="1" key="1">
    <citation type="submission" date="2013-04" db="EMBL/GenBank/DDBJ databases">
        <authorList>
            <person name="Qu J."/>
            <person name="Murali S.C."/>
            <person name="Bandaranaike D."/>
            <person name="Bellair M."/>
            <person name="Blankenburg K."/>
            <person name="Chao H."/>
            <person name="Dinh H."/>
            <person name="Doddapaneni H."/>
            <person name="Downs B."/>
            <person name="Dugan-Rocha S."/>
            <person name="Elkadiri S."/>
            <person name="Gnanaolivu R.D."/>
            <person name="Hernandez B."/>
            <person name="Javaid M."/>
            <person name="Jayaseelan J.C."/>
            <person name="Lee S."/>
            <person name="Li M."/>
            <person name="Ming W."/>
            <person name="Munidasa M."/>
            <person name="Muniz J."/>
            <person name="Nguyen L."/>
            <person name="Ongeri F."/>
            <person name="Osuji N."/>
            <person name="Pu L.-L."/>
            <person name="Puazo M."/>
            <person name="Qu C."/>
            <person name="Quiroz J."/>
            <person name="Raj R."/>
            <person name="Weissenberger G."/>
            <person name="Xin Y."/>
            <person name="Zou X."/>
            <person name="Han Y."/>
            <person name="Richards S."/>
            <person name="Worley K."/>
            <person name="Muzny D."/>
            <person name="Gibbs R."/>
        </authorList>
    </citation>
    <scope>NUCLEOTIDE SEQUENCE</scope>
    <source>
        <strain evidence="1">Sampled in the wild</strain>
    </source>
</reference>
<keyword evidence="2" id="KW-1185">Reference proteome</keyword>
<comment type="caution">
    <text evidence="1">The sequence shown here is derived from an EMBL/GenBank/DDBJ whole genome shotgun (WGS) entry which is preliminary data.</text>
</comment>
<dbReference type="AlphaFoldDB" id="A0A8K0KL08"/>
<reference evidence="1" key="2">
    <citation type="submission" date="2017-10" db="EMBL/GenBank/DDBJ databases">
        <title>Ladona fulva Genome sequencing and assembly.</title>
        <authorList>
            <person name="Murali S."/>
            <person name="Richards S."/>
            <person name="Bandaranaike D."/>
            <person name="Bellair M."/>
            <person name="Blankenburg K."/>
            <person name="Chao H."/>
            <person name="Dinh H."/>
            <person name="Doddapaneni H."/>
            <person name="Dugan-Rocha S."/>
            <person name="Elkadiri S."/>
            <person name="Gnanaolivu R."/>
            <person name="Hernandez B."/>
            <person name="Skinner E."/>
            <person name="Javaid M."/>
            <person name="Lee S."/>
            <person name="Li M."/>
            <person name="Ming W."/>
            <person name="Munidasa M."/>
            <person name="Muniz J."/>
            <person name="Nguyen L."/>
            <person name="Hughes D."/>
            <person name="Osuji N."/>
            <person name="Pu L.-L."/>
            <person name="Puazo M."/>
            <person name="Qu C."/>
            <person name="Quiroz J."/>
            <person name="Raj R."/>
            <person name="Weissenberger G."/>
            <person name="Xin Y."/>
            <person name="Zou X."/>
            <person name="Han Y."/>
            <person name="Worley K."/>
            <person name="Muzny D."/>
            <person name="Gibbs R."/>
        </authorList>
    </citation>
    <scope>NUCLEOTIDE SEQUENCE</scope>
    <source>
        <strain evidence="1">Sampled in the wild</strain>
    </source>
</reference>
<name>A0A8K0KL08_LADFU</name>
<sequence length="175" mass="19084">MLTSNQTDEEVEAIYEGLEELMRGVKGEETAIASKDAGTAAVSKSLGCPDVLASPSNANLSSFMSLQTFTKKEYHFPLGQGWVLQFVRGKQRVGLGFFSLRAITFSYISGSLSSSAAARRWSRRVAKANITCVHKLAFTSSGLNWPAPGLLEDQLVMYNCNDYPGLMKGVYRNGL</sequence>
<accession>A0A8K0KL08</accession>
<organism evidence="1 2">
    <name type="scientific">Ladona fulva</name>
    <name type="common">Scarce chaser dragonfly</name>
    <name type="synonym">Libellula fulva</name>
    <dbReference type="NCBI Taxonomy" id="123851"/>
    <lineage>
        <taxon>Eukaryota</taxon>
        <taxon>Metazoa</taxon>
        <taxon>Ecdysozoa</taxon>
        <taxon>Arthropoda</taxon>
        <taxon>Hexapoda</taxon>
        <taxon>Insecta</taxon>
        <taxon>Pterygota</taxon>
        <taxon>Palaeoptera</taxon>
        <taxon>Odonata</taxon>
        <taxon>Epiprocta</taxon>
        <taxon>Anisoptera</taxon>
        <taxon>Libelluloidea</taxon>
        <taxon>Libellulidae</taxon>
        <taxon>Ladona</taxon>
    </lineage>
</organism>
<gene>
    <name evidence="1" type="ORF">J437_LFUL013110</name>
</gene>
<protein>
    <submittedName>
        <fullName evidence="1">Uncharacterized protein</fullName>
    </submittedName>
</protein>